<accession>A0A0C3D1Y9</accession>
<proteinExistence type="inferred from homology"/>
<organism evidence="7 8">
    <name type="scientific">Oidiodendron maius (strain Zn)</name>
    <dbReference type="NCBI Taxonomy" id="913774"/>
    <lineage>
        <taxon>Eukaryota</taxon>
        <taxon>Fungi</taxon>
        <taxon>Dikarya</taxon>
        <taxon>Ascomycota</taxon>
        <taxon>Pezizomycotina</taxon>
        <taxon>Leotiomycetes</taxon>
        <taxon>Leotiomycetes incertae sedis</taxon>
        <taxon>Myxotrichaceae</taxon>
        <taxon>Oidiodendron</taxon>
    </lineage>
</organism>
<dbReference type="GO" id="GO:0071949">
    <property type="term" value="F:FAD binding"/>
    <property type="evidence" value="ECO:0007669"/>
    <property type="project" value="InterPro"/>
</dbReference>
<dbReference type="Proteomes" id="UP000054321">
    <property type="component" value="Unassembled WGS sequence"/>
</dbReference>
<name>A0A0C3D1Y9_OIDMZ</name>
<dbReference type="HOGENOM" id="CLU_009665_19_5_1"/>
<dbReference type="OrthoDB" id="16820at2759"/>
<dbReference type="Pfam" id="PF01494">
    <property type="entry name" value="FAD_binding_3"/>
    <property type="match status" value="2"/>
</dbReference>
<dbReference type="PANTHER" id="PTHR13789:SF309">
    <property type="entry name" value="PUTATIVE (AFU_ORTHOLOGUE AFUA_6G14510)-RELATED"/>
    <property type="match status" value="1"/>
</dbReference>
<reference evidence="7 8" key="1">
    <citation type="submission" date="2014-04" db="EMBL/GenBank/DDBJ databases">
        <authorList>
            <consortium name="DOE Joint Genome Institute"/>
            <person name="Kuo A."/>
            <person name="Martino E."/>
            <person name="Perotto S."/>
            <person name="Kohler A."/>
            <person name="Nagy L.G."/>
            <person name="Floudas D."/>
            <person name="Copeland A."/>
            <person name="Barry K.W."/>
            <person name="Cichocki N."/>
            <person name="Veneault-Fourrey C."/>
            <person name="LaButti K."/>
            <person name="Lindquist E.A."/>
            <person name="Lipzen A."/>
            <person name="Lundell T."/>
            <person name="Morin E."/>
            <person name="Murat C."/>
            <person name="Sun H."/>
            <person name="Tunlid A."/>
            <person name="Henrissat B."/>
            <person name="Grigoriev I.V."/>
            <person name="Hibbett D.S."/>
            <person name="Martin F."/>
            <person name="Nordberg H.P."/>
            <person name="Cantor M.N."/>
            <person name="Hua S.X."/>
        </authorList>
    </citation>
    <scope>NUCLEOTIDE SEQUENCE [LARGE SCALE GENOMIC DNA]</scope>
    <source>
        <strain evidence="7 8">Zn</strain>
    </source>
</reference>
<dbReference type="GO" id="GO:0004497">
    <property type="term" value="F:monooxygenase activity"/>
    <property type="evidence" value="ECO:0007669"/>
    <property type="project" value="UniProtKB-KW"/>
</dbReference>
<dbReference type="InParanoid" id="A0A0C3D1Y9"/>
<evidence type="ECO:0000256" key="4">
    <source>
        <dbReference type="ARBA" id="ARBA00023002"/>
    </source>
</evidence>
<evidence type="ECO:0000256" key="1">
    <source>
        <dbReference type="ARBA" id="ARBA00007992"/>
    </source>
</evidence>
<evidence type="ECO:0000313" key="7">
    <source>
        <dbReference type="EMBL" id="KIN05264.1"/>
    </source>
</evidence>
<evidence type="ECO:0000256" key="2">
    <source>
        <dbReference type="ARBA" id="ARBA00022630"/>
    </source>
</evidence>
<dbReference type="STRING" id="913774.A0A0C3D1Y9"/>
<dbReference type="InterPro" id="IPR002938">
    <property type="entry name" value="FAD-bd"/>
</dbReference>
<comment type="similarity">
    <text evidence="1">Belongs to the paxM FAD-dependent monooxygenase family.</text>
</comment>
<evidence type="ECO:0000259" key="6">
    <source>
        <dbReference type="Pfam" id="PF01494"/>
    </source>
</evidence>
<reference evidence="8" key="2">
    <citation type="submission" date="2015-01" db="EMBL/GenBank/DDBJ databases">
        <title>Evolutionary Origins and Diversification of the Mycorrhizal Mutualists.</title>
        <authorList>
            <consortium name="DOE Joint Genome Institute"/>
            <consortium name="Mycorrhizal Genomics Consortium"/>
            <person name="Kohler A."/>
            <person name="Kuo A."/>
            <person name="Nagy L.G."/>
            <person name="Floudas D."/>
            <person name="Copeland A."/>
            <person name="Barry K.W."/>
            <person name="Cichocki N."/>
            <person name="Veneault-Fourrey C."/>
            <person name="LaButti K."/>
            <person name="Lindquist E.A."/>
            <person name="Lipzen A."/>
            <person name="Lundell T."/>
            <person name="Morin E."/>
            <person name="Murat C."/>
            <person name="Riley R."/>
            <person name="Ohm R."/>
            <person name="Sun H."/>
            <person name="Tunlid A."/>
            <person name="Henrissat B."/>
            <person name="Grigoriev I.V."/>
            <person name="Hibbett D.S."/>
            <person name="Martin F."/>
        </authorList>
    </citation>
    <scope>NUCLEOTIDE SEQUENCE [LARGE SCALE GENOMIC DNA]</scope>
    <source>
        <strain evidence="8">Zn</strain>
    </source>
</reference>
<keyword evidence="5" id="KW-0503">Monooxygenase</keyword>
<evidence type="ECO:0000256" key="3">
    <source>
        <dbReference type="ARBA" id="ARBA00022827"/>
    </source>
</evidence>
<dbReference type="InterPro" id="IPR036188">
    <property type="entry name" value="FAD/NAD-bd_sf"/>
</dbReference>
<dbReference type="Gene3D" id="3.50.50.60">
    <property type="entry name" value="FAD/NAD(P)-binding domain"/>
    <property type="match status" value="1"/>
</dbReference>
<dbReference type="FunFam" id="3.50.50.60:FF:000156">
    <property type="entry name" value="Salicylate hydroxylase, putative"/>
    <property type="match status" value="1"/>
</dbReference>
<feature type="domain" description="FAD-binding" evidence="6">
    <location>
        <begin position="301"/>
        <end position="366"/>
    </location>
</feature>
<evidence type="ECO:0000256" key="5">
    <source>
        <dbReference type="ARBA" id="ARBA00023033"/>
    </source>
</evidence>
<dbReference type="InterPro" id="IPR050493">
    <property type="entry name" value="FAD-dep_Monooxygenase_BioMet"/>
</dbReference>
<keyword evidence="2" id="KW-0285">Flavoprotein</keyword>
<keyword evidence="3" id="KW-0274">FAD</keyword>
<feature type="domain" description="FAD-binding" evidence="6">
    <location>
        <begin position="6"/>
        <end position="233"/>
    </location>
</feature>
<evidence type="ECO:0000313" key="8">
    <source>
        <dbReference type="Proteomes" id="UP000054321"/>
    </source>
</evidence>
<dbReference type="AlphaFoldDB" id="A0A0C3D1Y9"/>
<gene>
    <name evidence="7" type="ORF">OIDMADRAFT_25838</name>
</gene>
<protein>
    <recommendedName>
        <fullName evidence="6">FAD-binding domain-containing protein</fullName>
    </recommendedName>
</protein>
<keyword evidence="4" id="KW-0560">Oxidoreductase</keyword>
<dbReference type="SUPFAM" id="SSF51905">
    <property type="entry name" value="FAD/NAD(P)-binding domain"/>
    <property type="match status" value="1"/>
</dbReference>
<dbReference type="EMBL" id="KN832872">
    <property type="protein sequence ID" value="KIN05264.1"/>
    <property type="molecule type" value="Genomic_DNA"/>
</dbReference>
<keyword evidence="8" id="KW-1185">Reference proteome</keyword>
<dbReference type="PRINTS" id="PR00420">
    <property type="entry name" value="RNGMNOXGNASE"/>
</dbReference>
<sequence>MVEMDKVIIIGAGPAGVSAALRLRKTNHITPVIYELREEPMTLLGGAIGIPSNGLRLLSRLGLYDAMASRGAQTPSVILHSTKGSIVGEMDMIGWSEKHTGFGYLRIKRTDVMEVLLEAAEKDNISISYGKRLERIEENDNGVTVFFSDGTIDTGDFLLGCDGVHSAVRTKYVDPSCVPEYSGISNIGSLVSTSMLPPPASKLENMNATLTEDGLLMLIPATAAHDSIYWFFSREVPLPDQGDTRDGWEERGKKEVDGMKSTLIGLLGDSHNEWVDMLKEVVSKTEVVKFYPNFKLPVGGRWSRGRVLIIGDAAHAMPPHASQGFSMALEDVFLFSNLLHSKNLTLDSAISIYETRRRRRIEEMLKTAETRGSVRKKTSPRRLRFNEFMLAGGLMIYNTFGLKNLGLGQKLLAYDIEEEKF</sequence>
<dbReference type="PANTHER" id="PTHR13789">
    <property type="entry name" value="MONOOXYGENASE"/>
    <property type="match status" value="1"/>
</dbReference>